<dbReference type="Proteomes" id="UP001597083">
    <property type="component" value="Unassembled WGS sequence"/>
</dbReference>
<name>A0ABW3CHN9_9ACTN</name>
<comment type="caution">
    <text evidence="6">The sequence shown here is derived from an EMBL/GenBank/DDBJ whole genome shotgun (WGS) entry which is preliminary data.</text>
</comment>
<keyword evidence="2" id="KW-0119">Carbohydrate metabolism</keyword>
<accession>A0ABW3CHN9</accession>
<evidence type="ECO:0000259" key="5">
    <source>
        <dbReference type="Pfam" id="PF00370"/>
    </source>
</evidence>
<evidence type="ECO:0000313" key="7">
    <source>
        <dbReference type="Proteomes" id="UP001597083"/>
    </source>
</evidence>
<feature type="non-terminal residue" evidence="6">
    <location>
        <position position="200"/>
    </location>
</feature>
<keyword evidence="2" id="KW-0859">Xylose metabolism</keyword>
<dbReference type="GO" id="GO:0016301">
    <property type="term" value="F:kinase activity"/>
    <property type="evidence" value="ECO:0007669"/>
    <property type="project" value="UniProtKB-KW"/>
</dbReference>
<dbReference type="Pfam" id="PF00370">
    <property type="entry name" value="FGGY_N"/>
    <property type="match status" value="1"/>
</dbReference>
<sequence>MTTPIFAAVDLGASSGRVMTARIGSGSLELAEAHRFPNRPVRVNGTLHWDILDLYRNVLDGLRKASASEHLTSVGIDSWAVDYGLLDDKGALLGNPVHYRDARTNGVMERVRSETGDDFLYQVSGLQFLPFNTLFQLVAEGTGLDRASTLLLVPDLLAYWLTGEIGAERTNASTTGLLDVREGTWSDTLLDKLGLPSRLL</sequence>
<protein>
    <submittedName>
        <fullName evidence="6">FGGY family carbohydrate kinase</fullName>
    </submittedName>
</protein>
<evidence type="ECO:0000256" key="3">
    <source>
        <dbReference type="ARBA" id="ARBA00022679"/>
    </source>
</evidence>
<evidence type="ECO:0000313" key="6">
    <source>
        <dbReference type="EMBL" id="MFD0854030.1"/>
    </source>
</evidence>
<dbReference type="InterPro" id="IPR043129">
    <property type="entry name" value="ATPase_NBD"/>
</dbReference>
<keyword evidence="7" id="KW-1185">Reference proteome</keyword>
<evidence type="ECO:0000256" key="4">
    <source>
        <dbReference type="ARBA" id="ARBA00022777"/>
    </source>
</evidence>
<evidence type="ECO:0000256" key="1">
    <source>
        <dbReference type="ARBA" id="ARBA00009156"/>
    </source>
</evidence>
<dbReference type="PANTHER" id="PTHR43095">
    <property type="entry name" value="SUGAR KINASE"/>
    <property type="match status" value="1"/>
</dbReference>
<dbReference type="PANTHER" id="PTHR43095:SF5">
    <property type="entry name" value="XYLULOSE KINASE"/>
    <property type="match status" value="1"/>
</dbReference>
<feature type="domain" description="Carbohydrate kinase FGGY N-terminal" evidence="5">
    <location>
        <begin position="8"/>
        <end position="200"/>
    </location>
</feature>
<reference evidence="7" key="1">
    <citation type="journal article" date="2019" name="Int. J. Syst. Evol. Microbiol.">
        <title>The Global Catalogue of Microorganisms (GCM) 10K type strain sequencing project: providing services to taxonomists for standard genome sequencing and annotation.</title>
        <authorList>
            <consortium name="The Broad Institute Genomics Platform"/>
            <consortium name="The Broad Institute Genome Sequencing Center for Infectious Disease"/>
            <person name="Wu L."/>
            <person name="Ma J."/>
        </authorList>
    </citation>
    <scope>NUCLEOTIDE SEQUENCE [LARGE SCALE GENOMIC DNA]</scope>
    <source>
        <strain evidence="7">JCM 31696</strain>
    </source>
</reference>
<dbReference type="SUPFAM" id="SSF53067">
    <property type="entry name" value="Actin-like ATPase domain"/>
    <property type="match status" value="1"/>
</dbReference>
<keyword evidence="3" id="KW-0808">Transferase</keyword>
<keyword evidence="4 6" id="KW-0418">Kinase</keyword>
<dbReference type="EMBL" id="JBHTIR010002638">
    <property type="protein sequence ID" value="MFD0854030.1"/>
    <property type="molecule type" value="Genomic_DNA"/>
</dbReference>
<comment type="similarity">
    <text evidence="1">Belongs to the FGGY kinase family.</text>
</comment>
<dbReference type="InterPro" id="IPR050406">
    <property type="entry name" value="FGGY_Carb_Kinase"/>
</dbReference>
<organism evidence="6 7">
    <name type="scientific">Actinomadura adrarensis</name>
    <dbReference type="NCBI Taxonomy" id="1819600"/>
    <lineage>
        <taxon>Bacteria</taxon>
        <taxon>Bacillati</taxon>
        <taxon>Actinomycetota</taxon>
        <taxon>Actinomycetes</taxon>
        <taxon>Streptosporangiales</taxon>
        <taxon>Thermomonosporaceae</taxon>
        <taxon>Actinomadura</taxon>
    </lineage>
</organism>
<dbReference type="InterPro" id="IPR018484">
    <property type="entry name" value="FGGY_N"/>
</dbReference>
<gene>
    <name evidence="6" type="ORF">ACFQ07_17465</name>
</gene>
<evidence type="ECO:0000256" key="2">
    <source>
        <dbReference type="ARBA" id="ARBA00022629"/>
    </source>
</evidence>
<dbReference type="Gene3D" id="3.30.420.40">
    <property type="match status" value="1"/>
</dbReference>
<proteinExistence type="inferred from homology"/>